<evidence type="ECO:0000313" key="3">
    <source>
        <dbReference type="EMBL" id="MFC4331896.1"/>
    </source>
</evidence>
<dbReference type="SUPFAM" id="SSF51905">
    <property type="entry name" value="FAD/NAD(P)-binding domain"/>
    <property type="match status" value="1"/>
</dbReference>
<keyword evidence="4" id="KW-1185">Reference proteome</keyword>
<proteinExistence type="predicted"/>
<dbReference type="PANTHER" id="PTHR43422:SF3">
    <property type="entry name" value="THIAMINE THIAZOLE SYNTHASE"/>
    <property type="match status" value="1"/>
</dbReference>
<dbReference type="PANTHER" id="PTHR43422">
    <property type="entry name" value="THIAMINE THIAZOLE SYNTHASE"/>
    <property type="match status" value="1"/>
</dbReference>
<dbReference type="InterPro" id="IPR036188">
    <property type="entry name" value="FAD/NAD-bd_sf"/>
</dbReference>
<feature type="compositionally biased region" description="Gly residues" evidence="1">
    <location>
        <begin position="166"/>
        <end position="180"/>
    </location>
</feature>
<feature type="compositionally biased region" description="Pro residues" evidence="1">
    <location>
        <begin position="490"/>
        <end position="501"/>
    </location>
</feature>
<dbReference type="Proteomes" id="UP001595824">
    <property type="component" value="Unassembled WGS sequence"/>
</dbReference>
<evidence type="ECO:0000313" key="4">
    <source>
        <dbReference type="Proteomes" id="UP001595824"/>
    </source>
</evidence>
<dbReference type="EMBL" id="JBHSDP010000027">
    <property type="protein sequence ID" value="MFC4331896.1"/>
    <property type="molecule type" value="Genomic_DNA"/>
</dbReference>
<gene>
    <name evidence="3" type="ORF">ACFPC0_29855</name>
</gene>
<dbReference type="Gene3D" id="3.50.50.60">
    <property type="entry name" value="FAD/NAD(P)-binding domain"/>
    <property type="match status" value="1"/>
</dbReference>
<feature type="region of interest" description="Disordered" evidence="1">
    <location>
        <begin position="161"/>
        <end position="180"/>
    </location>
</feature>
<organism evidence="3 4">
    <name type="scientific">Streptomyces andamanensis</name>
    <dbReference type="NCBI Taxonomy" id="1565035"/>
    <lineage>
        <taxon>Bacteria</taxon>
        <taxon>Bacillati</taxon>
        <taxon>Actinomycetota</taxon>
        <taxon>Actinomycetes</taxon>
        <taxon>Kitasatosporales</taxon>
        <taxon>Streptomycetaceae</taxon>
        <taxon>Streptomyces</taxon>
    </lineage>
</organism>
<accession>A0ABV8TMT9</accession>
<evidence type="ECO:0000256" key="1">
    <source>
        <dbReference type="SAM" id="MobiDB-lite"/>
    </source>
</evidence>
<dbReference type="RefSeq" id="WP_381743366.1">
    <property type="nucleotide sequence ID" value="NZ_JBHSDP010000027.1"/>
</dbReference>
<protein>
    <submittedName>
        <fullName evidence="3">Pyridine nucleotide-disulfide oxidoreductase</fullName>
    </submittedName>
</protein>
<feature type="compositionally biased region" description="Basic and acidic residues" evidence="1">
    <location>
        <begin position="477"/>
        <end position="489"/>
    </location>
</feature>
<reference evidence="4" key="1">
    <citation type="journal article" date="2019" name="Int. J. Syst. Evol. Microbiol.">
        <title>The Global Catalogue of Microorganisms (GCM) 10K type strain sequencing project: providing services to taxonomists for standard genome sequencing and annotation.</title>
        <authorList>
            <consortium name="The Broad Institute Genomics Platform"/>
            <consortium name="The Broad Institute Genome Sequencing Center for Infectious Disease"/>
            <person name="Wu L."/>
            <person name="Ma J."/>
        </authorList>
    </citation>
    <scope>NUCLEOTIDE SEQUENCE [LARGE SCALE GENOMIC DNA]</scope>
    <source>
        <strain evidence="4">PCU 347</strain>
    </source>
</reference>
<name>A0ABV8TMT9_9ACTN</name>
<feature type="region of interest" description="Disordered" evidence="1">
    <location>
        <begin position="469"/>
        <end position="501"/>
    </location>
</feature>
<feature type="signal peptide" evidence="2">
    <location>
        <begin position="1"/>
        <end position="26"/>
    </location>
</feature>
<feature type="chain" id="PRO_5046006125" evidence="2">
    <location>
        <begin position="27"/>
        <end position="501"/>
    </location>
</feature>
<comment type="caution">
    <text evidence="3">The sequence shown here is derived from an EMBL/GenBank/DDBJ whole genome shotgun (WGS) entry which is preliminary data.</text>
</comment>
<keyword evidence="2" id="KW-0732">Signal</keyword>
<evidence type="ECO:0000256" key="2">
    <source>
        <dbReference type="SAM" id="SignalP"/>
    </source>
</evidence>
<sequence length="501" mass="52747">MSPSPSHRPRRAVVVGAGLAGMLAAAALSSAVDDVVVLDRDDLPDGPEHRKGLPQGRHAHLLMAGGLAAMEELVPGGGVRERLLAAGAREIPLGSGMLALTSEGWFRRWRHDGPRVLSCTRALLDWTVRDLVLTRTGTEIRRARAVGLTGDARRVRGVRIAPAGDGTAGGGAAGDGTAGGGEETELAADLVVDASGRGSRVVTWLAETGITDVRTRSVDCGLVNATRVYRTPAGAEQFPLTVVQADPYRSAPGRSGMLLPIERDRWMVSLAGTRGGGEPPADPDGFLAYAFALASPVVGRLAAGAEPLTGVHLSRSTSNERRYLERTARWPEGFVVLGDALATFNPAYGQGMSVAALGARLLARELRHGGPDAPGLSRRVQRGAARSVDAAWAAAVGQDVWYPQTRGARPTPVDRLTTAYSRRLTRSATGSYRAAAALWDVTSMRTGPERLFRPTTLLDVACGPLLPPLSGPPLTPSERKILDTLDHPGPRTPSAPPVRRG</sequence>